<evidence type="ECO:0000313" key="5">
    <source>
        <dbReference type="Proteomes" id="UP001168146"/>
    </source>
</evidence>
<dbReference type="EMBL" id="JASUXU010000152">
    <property type="protein sequence ID" value="KAK0303323.1"/>
    <property type="molecule type" value="Genomic_DNA"/>
</dbReference>
<dbReference type="SFLD" id="SFLDG00358">
    <property type="entry name" value="Main_(cytGST)"/>
    <property type="match status" value="1"/>
</dbReference>
<dbReference type="SUPFAM" id="SSF47616">
    <property type="entry name" value="GST C-terminal domain-like"/>
    <property type="match status" value="1"/>
</dbReference>
<dbReference type="InterPro" id="IPR040079">
    <property type="entry name" value="Glutathione_S-Trfase"/>
</dbReference>
<dbReference type="Gene3D" id="3.40.30.10">
    <property type="entry name" value="Glutaredoxin"/>
    <property type="match status" value="1"/>
</dbReference>
<dbReference type="InterPro" id="IPR004045">
    <property type="entry name" value="Glutathione_S-Trfase_N"/>
</dbReference>
<proteinExistence type="inferred from homology"/>
<dbReference type="CDD" id="cd03048">
    <property type="entry name" value="GST_N_Ure2p_like"/>
    <property type="match status" value="1"/>
</dbReference>
<accession>A0AAN6F7N0</accession>
<comment type="similarity">
    <text evidence="1">Belongs to the GST superfamily.</text>
</comment>
<evidence type="ECO:0000313" key="4">
    <source>
        <dbReference type="EMBL" id="KAK0303323.1"/>
    </source>
</evidence>
<gene>
    <name evidence="4" type="ORF">LTR82_017587</name>
</gene>
<evidence type="ECO:0000259" key="2">
    <source>
        <dbReference type="PROSITE" id="PS50404"/>
    </source>
</evidence>
<dbReference type="SFLD" id="SFLDS00019">
    <property type="entry name" value="Glutathione_Transferase_(cytos"/>
    <property type="match status" value="1"/>
</dbReference>
<dbReference type="InterPro" id="IPR004046">
    <property type="entry name" value="GST_C"/>
</dbReference>
<feature type="domain" description="GST C-terminal" evidence="3">
    <location>
        <begin position="110"/>
        <end position="261"/>
    </location>
</feature>
<dbReference type="SUPFAM" id="SSF52833">
    <property type="entry name" value="Thioredoxin-like"/>
    <property type="match status" value="1"/>
</dbReference>
<dbReference type="AlphaFoldDB" id="A0AAN6F7N0"/>
<dbReference type="PANTHER" id="PTHR44051">
    <property type="entry name" value="GLUTATHIONE S-TRANSFERASE-RELATED"/>
    <property type="match status" value="1"/>
</dbReference>
<dbReference type="InterPro" id="IPR036249">
    <property type="entry name" value="Thioredoxin-like_sf"/>
</dbReference>
<dbReference type="InterPro" id="IPR036282">
    <property type="entry name" value="Glutathione-S-Trfase_C_sf"/>
</dbReference>
<reference evidence="4" key="1">
    <citation type="submission" date="2021-12" db="EMBL/GenBank/DDBJ databases">
        <title>Black yeast isolated from Biological Soil Crust.</title>
        <authorList>
            <person name="Kurbessoian T."/>
        </authorList>
    </citation>
    <scope>NUCLEOTIDE SEQUENCE</scope>
    <source>
        <strain evidence="4">CCFEE 5208</strain>
    </source>
</reference>
<dbReference type="PROSITE" id="PS50405">
    <property type="entry name" value="GST_CTER"/>
    <property type="match status" value="1"/>
</dbReference>
<feature type="domain" description="GST N-terminal" evidence="2">
    <location>
        <begin position="20"/>
        <end position="101"/>
    </location>
</feature>
<dbReference type="InterPro" id="IPR010987">
    <property type="entry name" value="Glutathione-S-Trfase_C-like"/>
</dbReference>
<dbReference type="Pfam" id="PF13409">
    <property type="entry name" value="GST_N_2"/>
    <property type="match status" value="1"/>
</dbReference>
<organism evidence="4 5">
    <name type="scientific">Friedmanniomyces endolithicus</name>
    <dbReference type="NCBI Taxonomy" id="329885"/>
    <lineage>
        <taxon>Eukaryota</taxon>
        <taxon>Fungi</taxon>
        <taxon>Dikarya</taxon>
        <taxon>Ascomycota</taxon>
        <taxon>Pezizomycotina</taxon>
        <taxon>Dothideomycetes</taxon>
        <taxon>Dothideomycetidae</taxon>
        <taxon>Mycosphaerellales</taxon>
        <taxon>Teratosphaeriaceae</taxon>
        <taxon>Friedmanniomyces</taxon>
    </lineage>
</organism>
<protein>
    <recommendedName>
        <fullName evidence="6">Glutathione S-transferase</fullName>
    </recommendedName>
</protein>
<dbReference type="Gene3D" id="1.20.1050.10">
    <property type="match status" value="2"/>
</dbReference>
<dbReference type="Proteomes" id="UP001168146">
    <property type="component" value="Unassembled WGS sequence"/>
</dbReference>
<dbReference type="Pfam" id="PF00043">
    <property type="entry name" value="GST_C"/>
    <property type="match status" value="1"/>
</dbReference>
<comment type="caution">
    <text evidence="4">The sequence shown here is derived from an EMBL/GenBank/DDBJ whole genome shotgun (WGS) entry which is preliminary data.</text>
</comment>
<evidence type="ECO:0000256" key="1">
    <source>
        <dbReference type="ARBA" id="ARBA00007409"/>
    </source>
</evidence>
<dbReference type="PANTHER" id="PTHR44051:SF3">
    <property type="entry name" value="TRANSCRIPTIONAL REGULATOR URE2"/>
    <property type="match status" value="1"/>
</dbReference>
<evidence type="ECO:0008006" key="6">
    <source>
        <dbReference type="Google" id="ProtNLM"/>
    </source>
</evidence>
<evidence type="ECO:0000259" key="3">
    <source>
        <dbReference type="PROSITE" id="PS50405"/>
    </source>
</evidence>
<name>A0AAN6F7N0_9PEZI</name>
<sequence length="261" mass="30038">MAAYGSVSSRRIAGDTTQPVQIYNAPPGSGPNPWKVIIVLEELSVPYYITWVSYSDIKAEPYISINPNGRLPSIKDPNTGITLFESGACIQYLVSHYHTEYKLSYNASQDVQEYWACNSWLHFQMSGQGPMFGQKMWFTHFHKEKELTTNLERYGDEVKRIIGVIDAHLRKQRRQSERHVWLVGNVCTYADIAFIPWDLLLLVRLFPDGDLGAEQQFPTFYEWHQRVISRPAVRKVIGMREECTRTMDDTATAVIEKQNAK</sequence>
<dbReference type="PROSITE" id="PS50404">
    <property type="entry name" value="GST_NTER"/>
    <property type="match status" value="1"/>
</dbReference>